<evidence type="ECO:0000259" key="2">
    <source>
        <dbReference type="SMART" id="SM00974"/>
    </source>
</evidence>
<dbReference type="SMART" id="SM00487">
    <property type="entry name" value="DEXDc"/>
    <property type="match status" value="1"/>
</dbReference>
<dbReference type="SUPFAM" id="SSF52540">
    <property type="entry name" value="P-loop containing nucleoside triphosphate hydrolases"/>
    <property type="match status" value="2"/>
</dbReference>
<dbReference type="SMART" id="SM00974">
    <property type="entry name" value="T5orf172"/>
    <property type="match status" value="1"/>
</dbReference>
<dbReference type="GO" id="GO:0016787">
    <property type="term" value="F:hydrolase activity"/>
    <property type="evidence" value="ECO:0007669"/>
    <property type="project" value="InterPro"/>
</dbReference>
<dbReference type="Pfam" id="PF04851">
    <property type="entry name" value="ResIII"/>
    <property type="match status" value="1"/>
</dbReference>
<feature type="domain" description="Helicase ATP-binding" evidence="1">
    <location>
        <begin position="124"/>
        <end position="322"/>
    </location>
</feature>
<evidence type="ECO:0008006" key="4">
    <source>
        <dbReference type="Google" id="ProtNLM"/>
    </source>
</evidence>
<dbReference type="EMBL" id="LN853021">
    <property type="protein sequence ID" value="CRY94805.1"/>
    <property type="molecule type" value="Genomic_DNA"/>
</dbReference>
<geneLocation type="plasmid" evidence="3">
    <name>pRGRH0358</name>
</geneLocation>
<feature type="domain" description="Bacteriophage T5 Orf172 DNA-binding" evidence="2">
    <location>
        <begin position="25"/>
        <end position="110"/>
    </location>
</feature>
<name>A0A0H5Q079_9ZZZZ</name>
<reference evidence="3" key="2">
    <citation type="submission" date="2015-07" db="EMBL/GenBank/DDBJ databases">
        <title>Plasmids, circular viruses and viroids from rat gut.</title>
        <authorList>
            <person name="Jorgensen T.J."/>
            <person name="Hansen M.A."/>
            <person name="Xu Z."/>
            <person name="Tabak M.A."/>
            <person name="Sorensen S.J."/>
            <person name="Hansen L.H."/>
        </authorList>
    </citation>
    <scope>NUCLEOTIDE SEQUENCE</scope>
    <source>
        <plasmid evidence="3">pRGRH0358</plasmid>
    </source>
</reference>
<dbReference type="InterPro" id="IPR029063">
    <property type="entry name" value="SAM-dependent_MTases_sf"/>
</dbReference>
<evidence type="ECO:0000259" key="1">
    <source>
        <dbReference type="SMART" id="SM00487"/>
    </source>
</evidence>
<proteinExistence type="predicted"/>
<protein>
    <recommendedName>
        <fullName evidence="4">Helicase ATP-binding domain-containing protein</fullName>
    </recommendedName>
</protein>
<keyword evidence="3" id="KW-0614">Plasmid</keyword>
<dbReference type="InterPro" id="IPR018306">
    <property type="entry name" value="Phage_T5_Orf172_DNA-bd"/>
</dbReference>
<accession>A0A0H5Q079</accession>
<dbReference type="InterPro" id="IPR027417">
    <property type="entry name" value="P-loop_NTPase"/>
</dbReference>
<dbReference type="Gene3D" id="3.40.50.150">
    <property type="entry name" value="Vaccinia Virus protein VP39"/>
    <property type="match status" value="1"/>
</dbReference>
<dbReference type="InterPro" id="IPR014001">
    <property type="entry name" value="Helicase_ATP-bd"/>
</dbReference>
<organism evidence="3">
    <name type="scientific">uncultured prokaryote</name>
    <dbReference type="NCBI Taxonomy" id="198431"/>
    <lineage>
        <taxon>unclassified sequences</taxon>
        <taxon>environmental samples</taxon>
    </lineage>
</organism>
<evidence type="ECO:0000313" key="3">
    <source>
        <dbReference type="EMBL" id="CRY94805.1"/>
    </source>
</evidence>
<dbReference type="GO" id="GO:0003677">
    <property type="term" value="F:DNA binding"/>
    <property type="evidence" value="ECO:0007669"/>
    <property type="project" value="InterPro"/>
</dbReference>
<reference evidence="3" key="1">
    <citation type="submission" date="2015-06" db="EMBL/GenBank/DDBJ databases">
        <authorList>
            <person name="Joergensen T."/>
        </authorList>
    </citation>
    <scope>NUCLEOTIDE SEQUENCE</scope>
    <source>
        <plasmid evidence="3">pRGRH0358</plasmid>
    </source>
</reference>
<sequence>MAKIKLQTATKAIPMVYAYSTPQISEHDGWTKIGYTEKQDVDERIKQQTHTSQTQARLEWKGAAVFDDGSWKRFTDKDFHAYLRKDGVENQRGTEWFHIDGSAGHMKFMTFRMDGGLLKANDVVPYILRDEQADAVAKTVAYVQANPEGEFLWNAKPRFGKTLAVYDLCKKLQAKKVLIVTNRPAIANSWYEDYVKFMGEPSGYKFVSETESIKNEKFVLTREQFVGCGATAVIEFVSLQDLKGSLYFGGKYDKLNALREIEWDILVIDEAHEGVDTLKTDTAFEYIKRNFTLHLSGTPFKALANEKFADNEIYNWTYVDEQRAKNEWAGSADENNPYSKLPKLNLYTYKMSEILEAEVSQGILINGNAEEYAFDLNEFFETNNGKFVHEESVSKFLDAMTTQEKFPFSSEELRNELKHTFWILNRVESAKALAKKLKVHPVFSEYEIVLAAGDGKLDDSYETQKSYDKVVDAISKHDKTITLSVGQLTTGITIPEWSAVMMLSNMKSPALYMQAAFRAQNPCMYRVGSEFFRKENAYVFDFDPARTLTIFEEFANDLSSNTYAGRGTTEEREENIRELLNFFPVIGEDDAGEMIPLDATKVMTIPRKIRSQEVVRRGFMSNYLFQNISGIFSAPSKVLDIIEQFTPIAEPKDRDIKVPSSVAGVVDPITGEVQIPKSQVIGTAADVFGEKIYGKEEKTEVAVQINNAVEVASSEGETVGRRAFDSFQKDFKEQTVKTIIQVAKETYKHEIKPSVSKGLETTLKNKFENATNKIYSRFEIQNRVLEKQKDEDLKSRFDTGKTQKQIEEEWNEKKEQLESRVKEELKSTVEEFVETAKFDVIERVETSIKEREKSTFEEKVRDRLRGFSRTIPSFLMAYGEAKEDESEQVKLSNFDQIVPNPVFEEVTSITLDQFRFLRDGGPYTDDQTGQRKHFAGNLFDPVVFDDSVREFLRLKKKLADYFDEKNIEDIFDYIPPQKTNQIFTPKQVVKGMVDMIERENPGCFDNPKHTFIDPYMKSGLYITEIVKRLYRSKRMEKLFPDPKARLRHIFENQVYGLAPTEIIYRIALAYILGFDETKDIVKHNFRMVDTIPYAKEGKLKQLMDQLFGPDV</sequence>
<dbReference type="AlphaFoldDB" id="A0A0H5Q079"/>
<dbReference type="Gene3D" id="3.40.50.300">
    <property type="entry name" value="P-loop containing nucleotide triphosphate hydrolases"/>
    <property type="match status" value="2"/>
</dbReference>
<dbReference type="SUPFAM" id="SSF53335">
    <property type="entry name" value="S-adenosyl-L-methionine-dependent methyltransferases"/>
    <property type="match status" value="1"/>
</dbReference>
<dbReference type="GO" id="GO:0005524">
    <property type="term" value="F:ATP binding"/>
    <property type="evidence" value="ECO:0007669"/>
    <property type="project" value="InterPro"/>
</dbReference>
<dbReference type="InterPro" id="IPR006935">
    <property type="entry name" value="Helicase/UvrB_N"/>
</dbReference>